<organism evidence="1">
    <name type="scientific">marine sediment metagenome</name>
    <dbReference type="NCBI Taxonomy" id="412755"/>
    <lineage>
        <taxon>unclassified sequences</taxon>
        <taxon>metagenomes</taxon>
        <taxon>ecological metagenomes</taxon>
    </lineage>
</organism>
<protein>
    <submittedName>
        <fullName evidence="1">Uncharacterized protein</fullName>
    </submittedName>
</protein>
<feature type="non-terminal residue" evidence="1">
    <location>
        <position position="1"/>
    </location>
</feature>
<accession>X1PY98</accession>
<evidence type="ECO:0000313" key="1">
    <source>
        <dbReference type="EMBL" id="GAI43835.1"/>
    </source>
</evidence>
<sequence>GEGLPWGMRKSHITSALLLGGLKGYLMNFRAEALLRRSLYHLRDYFDGTVIRALLPRQALAYRPWTLSTIYITSRFSVHYNSSRSQ</sequence>
<comment type="caution">
    <text evidence="1">The sequence shown here is derived from an EMBL/GenBank/DDBJ whole genome shotgun (WGS) entry which is preliminary data.</text>
</comment>
<reference evidence="1" key="1">
    <citation type="journal article" date="2014" name="Front. Microbiol.">
        <title>High frequency of phylogenetically diverse reductive dehalogenase-homologous genes in deep subseafloor sedimentary metagenomes.</title>
        <authorList>
            <person name="Kawai M."/>
            <person name="Futagami T."/>
            <person name="Toyoda A."/>
            <person name="Takaki Y."/>
            <person name="Nishi S."/>
            <person name="Hori S."/>
            <person name="Arai W."/>
            <person name="Tsubouchi T."/>
            <person name="Morono Y."/>
            <person name="Uchiyama I."/>
            <person name="Ito T."/>
            <person name="Fujiyama A."/>
            <person name="Inagaki F."/>
            <person name="Takami H."/>
        </authorList>
    </citation>
    <scope>NUCLEOTIDE SEQUENCE</scope>
    <source>
        <strain evidence="1">Expedition CK06-06</strain>
    </source>
</reference>
<name>X1PY98_9ZZZZ</name>
<proteinExistence type="predicted"/>
<gene>
    <name evidence="1" type="ORF">S06H3_50514</name>
</gene>
<dbReference type="AlphaFoldDB" id="X1PY98"/>
<dbReference type="EMBL" id="BARV01031990">
    <property type="protein sequence ID" value="GAI43835.1"/>
    <property type="molecule type" value="Genomic_DNA"/>
</dbReference>